<evidence type="ECO:0000256" key="2">
    <source>
        <dbReference type="ARBA" id="ARBA00005077"/>
    </source>
</evidence>
<evidence type="ECO:0000256" key="6">
    <source>
        <dbReference type="ARBA" id="ARBA00022598"/>
    </source>
</evidence>
<keyword evidence="8" id="KW-0479">Metal-binding</keyword>
<dbReference type="Gene3D" id="3.30.470.20">
    <property type="entry name" value="ATP-grasp fold, B domain"/>
    <property type="match status" value="2"/>
</dbReference>
<dbReference type="GO" id="GO:0004087">
    <property type="term" value="F:carbamoyl-phosphate synthase (ammonia) activity"/>
    <property type="evidence" value="ECO:0007669"/>
    <property type="project" value="UniProtKB-EC"/>
</dbReference>
<evidence type="ECO:0000256" key="12">
    <source>
        <dbReference type="ARBA" id="ARBA00022842"/>
    </source>
</evidence>
<dbReference type="InterPro" id="IPR011607">
    <property type="entry name" value="MGS-like_dom"/>
</dbReference>
<organism evidence="20">
    <name type="scientific">freshwater metagenome</name>
    <dbReference type="NCBI Taxonomy" id="449393"/>
    <lineage>
        <taxon>unclassified sequences</taxon>
        <taxon>metagenomes</taxon>
        <taxon>ecological metagenomes</taxon>
    </lineage>
</organism>
<comment type="similarity">
    <text evidence="3">Belongs to the CarB family.</text>
</comment>
<dbReference type="Gene3D" id="3.30.1490.20">
    <property type="entry name" value="ATP-grasp fold, A domain"/>
    <property type="match status" value="1"/>
</dbReference>
<reference evidence="20" key="1">
    <citation type="submission" date="2020-05" db="EMBL/GenBank/DDBJ databases">
        <authorList>
            <person name="Chiriac C."/>
            <person name="Salcher M."/>
            <person name="Ghai R."/>
            <person name="Kavagutti S V."/>
        </authorList>
    </citation>
    <scope>NUCLEOTIDE SEQUENCE</scope>
</reference>
<comment type="catalytic activity">
    <reaction evidence="16">
        <text>hydrogencarbonate + NH4(+) + 2 ATP = carbamoyl phosphate + 2 ADP + phosphate + 2 H(+)</text>
        <dbReference type="Rhea" id="RHEA:18029"/>
        <dbReference type="ChEBI" id="CHEBI:15378"/>
        <dbReference type="ChEBI" id="CHEBI:17544"/>
        <dbReference type="ChEBI" id="CHEBI:28938"/>
        <dbReference type="ChEBI" id="CHEBI:30616"/>
        <dbReference type="ChEBI" id="CHEBI:43474"/>
        <dbReference type="ChEBI" id="CHEBI:58228"/>
        <dbReference type="ChEBI" id="CHEBI:456216"/>
        <dbReference type="EC" id="6.3.4.16"/>
    </reaction>
</comment>
<dbReference type="HAMAP" id="MF_01210_A">
    <property type="entry name" value="CPSase_L_chain_A"/>
    <property type="match status" value="1"/>
</dbReference>
<keyword evidence="7" id="KW-0028">Amino-acid biosynthesis</keyword>
<evidence type="ECO:0000256" key="5">
    <source>
        <dbReference type="ARBA" id="ARBA00022571"/>
    </source>
</evidence>
<dbReference type="SMART" id="SM00851">
    <property type="entry name" value="MGS"/>
    <property type="match status" value="1"/>
</dbReference>
<dbReference type="InterPro" id="IPR011761">
    <property type="entry name" value="ATP-grasp"/>
</dbReference>
<keyword evidence="13" id="KW-0665">Pyrimidine biosynthesis</keyword>
<dbReference type="InterPro" id="IPR036914">
    <property type="entry name" value="MGS-like_dom_sf"/>
</dbReference>
<evidence type="ECO:0000259" key="18">
    <source>
        <dbReference type="PROSITE" id="PS50975"/>
    </source>
</evidence>
<dbReference type="PRINTS" id="PR00098">
    <property type="entry name" value="CPSASE"/>
</dbReference>
<dbReference type="PANTHER" id="PTHR11405:SF53">
    <property type="entry name" value="CARBAMOYL-PHOSPHATE SYNTHASE [AMMONIA], MITOCHONDRIAL"/>
    <property type="match status" value="1"/>
</dbReference>
<dbReference type="FunFam" id="3.30.470.20:FF:000007">
    <property type="entry name" value="Carbamoyl-phosphate synthase large chain"/>
    <property type="match status" value="1"/>
</dbReference>
<dbReference type="InterPro" id="IPR036897">
    <property type="entry name" value="CarbamoylP_synth_lsu_oligo_sf"/>
</dbReference>
<dbReference type="GO" id="GO:0004088">
    <property type="term" value="F:carbamoyl-phosphate synthase (glutamine-hydrolyzing) activity"/>
    <property type="evidence" value="ECO:0007669"/>
    <property type="project" value="UniProtKB-EC"/>
</dbReference>
<dbReference type="SUPFAM" id="SSF56059">
    <property type="entry name" value="Glutathione synthetase ATP-binding domain-like"/>
    <property type="match status" value="2"/>
</dbReference>
<dbReference type="GO" id="GO:0044205">
    <property type="term" value="P:'de novo' UMP biosynthetic process"/>
    <property type="evidence" value="ECO:0007669"/>
    <property type="project" value="UniProtKB-UniPathway"/>
</dbReference>
<evidence type="ECO:0000256" key="9">
    <source>
        <dbReference type="ARBA" id="ARBA00022737"/>
    </source>
</evidence>
<dbReference type="NCBIfam" id="TIGR01369">
    <property type="entry name" value="CPSaseII_lrg"/>
    <property type="match status" value="1"/>
</dbReference>
<evidence type="ECO:0000256" key="17">
    <source>
        <dbReference type="ARBA" id="ARBA00074190"/>
    </source>
</evidence>
<dbReference type="HAMAP" id="MF_01210_B">
    <property type="entry name" value="CPSase_L_chain_B"/>
    <property type="match status" value="1"/>
</dbReference>
<dbReference type="SUPFAM" id="SSF48108">
    <property type="entry name" value="Carbamoyl phosphate synthetase, large subunit connection domain"/>
    <property type="match status" value="1"/>
</dbReference>
<dbReference type="PROSITE" id="PS51855">
    <property type="entry name" value="MGS"/>
    <property type="match status" value="1"/>
</dbReference>
<evidence type="ECO:0000256" key="4">
    <source>
        <dbReference type="ARBA" id="ARBA00012738"/>
    </source>
</evidence>
<dbReference type="GO" id="GO:0005524">
    <property type="term" value="F:ATP binding"/>
    <property type="evidence" value="ECO:0007669"/>
    <property type="project" value="UniProtKB-KW"/>
</dbReference>
<dbReference type="InterPro" id="IPR005483">
    <property type="entry name" value="CPSase_dom"/>
</dbReference>
<evidence type="ECO:0000256" key="11">
    <source>
        <dbReference type="ARBA" id="ARBA00022840"/>
    </source>
</evidence>
<dbReference type="AlphaFoldDB" id="A0A6J6ZST0"/>
<feature type="domain" description="MGS-like" evidence="19">
    <location>
        <begin position="947"/>
        <end position="1096"/>
    </location>
</feature>
<dbReference type="Gene3D" id="3.40.50.1380">
    <property type="entry name" value="Methylglyoxal synthase-like domain"/>
    <property type="match status" value="1"/>
</dbReference>
<dbReference type="FunFam" id="3.30.470.20:FF:000014">
    <property type="entry name" value="Carbamoyl-phosphate synthase large chain"/>
    <property type="match status" value="1"/>
</dbReference>
<accession>A0A6J6ZST0</accession>
<dbReference type="SUPFAM" id="SSF52335">
    <property type="entry name" value="Methylglyoxal synthase-like"/>
    <property type="match status" value="1"/>
</dbReference>
<evidence type="ECO:0000256" key="1">
    <source>
        <dbReference type="ARBA" id="ARBA00001936"/>
    </source>
</evidence>
<evidence type="ECO:0000256" key="15">
    <source>
        <dbReference type="ARBA" id="ARBA00044063"/>
    </source>
</evidence>
<evidence type="ECO:0000256" key="8">
    <source>
        <dbReference type="ARBA" id="ARBA00022723"/>
    </source>
</evidence>
<dbReference type="Pfam" id="PF02786">
    <property type="entry name" value="CPSase_L_D2"/>
    <property type="match status" value="2"/>
</dbReference>
<dbReference type="CDD" id="cd01424">
    <property type="entry name" value="MGS_CPS_II"/>
    <property type="match status" value="1"/>
</dbReference>
<keyword evidence="12" id="KW-0460">Magnesium</keyword>
<dbReference type="FunFam" id="3.40.50.20:FF:000001">
    <property type="entry name" value="Carbamoyl-phosphate synthase large chain"/>
    <property type="match status" value="1"/>
</dbReference>
<evidence type="ECO:0000256" key="7">
    <source>
        <dbReference type="ARBA" id="ARBA00022605"/>
    </source>
</evidence>
<dbReference type="UniPathway" id="UPA00070">
    <property type="reaction ID" value="UER00115"/>
</dbReference>
<comment type="pathway">
    <text evidence="2">Amino-acid biosynthesis; L-arginine biosynthesis; carbamoyl phosphate from bicarbonate: step 1/1.</text>
</comment>
<evidence type="ECO:0000313" key="20">
    <source>
        <dbReference type="EMBL" id="CAB4822457.1"/>
    </source>
</evidence>
<dbReference type="PROSITE" id="PS50975">
    <property type="entry name" value="ATP_GRASP"/>
    <property type="match status" value="2"/>
</dbReference>
<evidence type="ECO:0000256" key="3">
    <source>
        <dbReference type="ARBA" id="ARBA00009799"/>
    </source>
</evidence>
<protein>
    <recommendedName>
        <fullName evidence="17">Carbamoyl phosphate synthase arginine-specific large chain, chloroplastic</fullName>
        <ecNumber evidence="15">6.3.4.16</ecNumber>
        <ecNumber evidence="4">6.3.5.5</ecNumber>
    </recommendedName>
</protein>
<dbReference type="GO" id="GO:0046872">
    <property type="term" value="F:metal ion binding"/>
    <property type="evidence" value="ECO:0007669"/>
    <property type="project" value="UniProtKB-KW"/>
</dbReference>
<comment type="cofactor">
    <cofactor evidence="1">
        <name>Mn(2+)</name>
        <dbReference type="ChEBI" id="CHEBI:29035"/>
    </cofactor>
</comment>
<dbReference type="GO" id="GO:0006541">
    <property type="term" value="P:glutamine metabolic process"/>
    <property type="evidence" value="ECO:0007669"/>
    <property type="project" value="TreeGrafter"/>
</dbReference>
<dbReference type="PROSITE" id="PS00867">
    <property type="entry name" value="CPSASE_2"/>
    <property type="match status" value="2"/>
</dbReference>
<keyword evidence="14" id="KW-0464">Manganese</keyword>
<keyword evidence="5" id="KW-0055">Arginine biosynthesis</keyword>
<dbReference type="InterPro" id="IPR016185">
    <property type="entry name" value="PreATP-grasp_dom_sf"/>
</dbReference>
<dbReference type="EC" id="6.3.5.5" evidence="4"/>
<dbReference type="EMBL" id="CAFABK010000006">
    <property type="protein sequence ID" value="CAB4822457.1"/>
    <property type="molecule type" value="Genomic_DNA"/>
</dbReference>
<dbReference type="Pfam" id="PF02787">
    <property type="entry name" value="CPSase_L_D3"/>
    <property type="match status" value="1"/>
</dbReference>
<dbReference type="Gene3D" id="1.10.1030.10">
    <property type="entry name" value="Carbamoyl-phosphate synthetase, large subunit oligomerisation domain"/>
    <property type="match status" value="1"/>
</dbReference>
<sequence length="1106" mass="118864">MPRREDIKSILVIGSGPIVIGQGCEFDYSGTQACRVLKDEGLRVVLVNSNPATIMTDPEFSDATYIEPITPEFVERIIAKERPDAVLPTLGGQTALNIAMALHKGGVLERYGVEMIGADVDAIERGENRELFRAIVASIGAESAQSVVCHSMSECQFAAEQLGFPVVIRPSFTMGGAGSGIAYDDSDLLRIAGAGLQASPTTEVLLEESIIGWKEYELELMRDRADNVVVICSIENLDPMGVHTGDSITVAPALTLTDREYQHMRDVGIEIIRAVGVDTGGCNIQFAIDPADGRMLVIEMNPRVSRSSALASKATGFPIAKIAARLAIGYTLDEIPNDITKQTPASFEPSLDYVVVKVPRFAFEKFPNADPVLTTTMKSVGEAMSIGRNFGEALQKALRSLEKPESIFWWPTNTTDVDVPDLLERMHRPHDGRLSLVQQALWAGATIDQVHESTRIDPWFLDQICQLNETADEIRSAPGLDEQLLLRVKRSGFSDKQIGQLRGSSEDEIRELRHSLGVRPVYKTVDTCAAEFAAQTPYHYSTYGEENEALPSDREKVIILGSGPNRIGQGIEFDYSCVHAALTLRDAGYETIMVNCNPETVSTDYDTSDRLYFEPLTFEDVLEIVHAEEQAGTVIGVIVQLGGQTPLALAQRLKDAGVTIIGTSPESIHLAEDRGAFGRVLAKADLPAPKHGTAMSFPQAQAIAADVGYPVLVRPSYVLGGRGMEIVYDDVMLADYLGRATKINPEHPVLVDRFLDDAIEIDVDALFDGTELFLAGVMEHIEEAGIHSGDSACALPPITLGASEIERIRESTLRIAKGVGVLGLLNVQYALVSDVLYVLEANPRASRTVPFVSKATAVPIAKAAARVMVGQSIAQLRIDGLLPAFGDGGTIPAGAAVSVKEAVLPFGRFHGVDTLLGPEMRSTGEVMGIAESFGLAFAKSQEAAYSGGLPTSGTAFVSLANRDKRAAIFPIMRLADLGFEIAATAGTADVLGRHGVTARVLRKHHEGRGPAGEPTTIDLIMAGEIDLIVNTPYGVGPRVDGYEIRTAAVIKSVPCITTVQGLAAAVQGIDSLRNGEATVRSLQEHARDLLKLRESASGSLSPSEPR</sequence>
<dbReference type="InterPro" id="IPR058047">
    <property type="entry name" value="CPSase_preATP-grasp"/>
</dbReference>
<dbReference type="InterPro" id="IPR006275">
    <property type="entry name" value="CPSase_lsu"/>
</dbReference>
<dbReference type="InterPro" id="IPR005480">
    <property type="entry name" value="CPSase_lsu_oligo"/>
</dbReference>
<dbReference type="SMART" id="SM01096">
    <property type="entry name" value="CPSase_L_D3"/>
    <property type="match status" value="1"/>
</dbReference>
<keyword evidence="11" id="KW-0067">ATP-binding</keyword>
<evidence type="ECO:0000256" key="13">
    <source>
        <dbReference type="ARBA" id="ARBA00022975"/>
    </source>
</evidence>
<dbReference type="InterPro" id="IPR013815">
    <property type="entry name" value="ATP_grasp_subdomain_1"/>
</dbReference>
<evidence type="ECO:0000256" key="10">
    <source>
        <dbReference type="ARBA" id="ARBA00022741"/>
    </source>
</evidence>
<dbReference type="EC" id="6.3.4.16" evidence="15"/>
<dbReference type="InterPro" id="IPR033937">
    <property type="entry name" value="MGS_CPS_CarB"/>
</dbReference>
<dbReference type="PROSITE" id="PS51257">
    <property type="entry name" value="PROKAR_LIPOPROTEIN"/>
    <property type="match status" value="1"/>
</dbReference>
<evidence type="ECO:0000256" key="14">
    <source>
        <dbReference type="ARBA" id="ARBA00023211"/>
    </source>
</evidence>
<evidence type="ECO:0000256" key="16">
    <source>
        <dbReference type="ARBA" id="ARBA00047359"/>
    </source>
</evidence>
<feature type="domain" description="ATP-grasp" evidence="18">
    <location>
        <begin position="678"/>
        <end position="869"/>
    </location>
</feature>
<dbReference type="FunFam" id="1.10.1030.10:FF:000002">
    <property type="entry name" value="Carbamoyl-phosphate synthase large chain"/>
    <property type="match status" value="1"/>
</dbReference>
<keyword evidence="6" id="KW-0436">Ligase</keyword>
<evidence type="ECO:0000259" key="19">
    <source>
        <dbReference type="PROSITE" id="PS51855"/>
    </source>
</evidence>
<dbReference type="Pfam" id="PF02142">
    <property type="entry name" value="MGS"/>
    <property type="match status" value="1"/>
</dbReference>
<feature type="domain" description="ATP-grasp" evidence="18">
    <location>
        <begin position="133"/>
        <end position="328"/>
    </location>
</feature>
<name>A0A6J6ZST0_9ZZZZ</name>
<dbReference type="GO" id="GO:0006526">
    <property type="term" value="P:L-arginine biosynthetic process"/>
    <property type="evidence" value="ECO:0007669"/>
    <property type="project" value="UniProtKB-KW"/>
</dbReference>
<dbReference type="Gene3D" id="3.40.50.20">
    <property type="match status" value="2"/>
</dbReference>
<dbReference type="PROSITE" id="PS00866">
    <property type="entry name" value="CPSASE_1"/>
    <property type="match status" value="2"/>
</dbReference>
<keyword evidence="10" id="KW-0547">Nucleotide-binding</keyword>
<dbReference type="PANTHER" id="PTHR11405">
    <property type="entry name" value="CARBAMOYLTRANSFERASE FAMILY MEMBER"/>
    <property type="match status" value="1"/>
</dbReference>
<dbReference type="SUPFAM" id="SSF52440">
    <property type="entry name" value="PreATP-grasp domain"/>
    <property type="match status" value="2"/>
</dbReference>
<proteinExistence type="inferred from homology"/>
<dbReference type="NCBIfam" id="NF009455">
    <property type="entry name" value="PRK12815.1"/>
    <property type="match status" value="1"/>
</dbReference>
<dbReference type="InterPro" id="IPR005479">
    <property type="entry name" value="CPAse_ATP-bd"/>
</dbReference>
<keyword evidence="9" id="KW-0677">Repeat</keyword>
<dbReference type="Pfam" id="PF25596">
    <property type="entry name" value="CPSase_L_D1"/>
    <property type="match status" value="2"/>
</dbReference>
<dbReference type="FunFam" id="3.30.1490.20:FF:000001">
    <property type="entry name" value="Carbamoyl-phosphate synthase large chain"/>
    <property type="match status" value="1"/>
</dbReference>
<dbReference type="FunFam" id="3.40.50.20:FF:000003">
    <property type="entry name" value="Carbamoyl-phosphate synthase large chain"/>
    <property type="match status" value="1"/>
</dbReference>
<dbReference type="NCBIfam" id="NF003671">
    <property type="entry name" value="PRK05294.1"/>
    <property type="match status" value="1"/>
</dbReference>
<gene>
    <name evidence="20" type="ORF">UFOPK3204_00241</name>
</gene>
<dbReference type="GO" id="GO:0005737">
    <property type="term" value="C:cytoplasm"/>
    <property type="evidence" value="ECO:0007669"/>
    <property type="project" value="TreeGrafter"/>
</dbReference>